<dbReference type="Proteomes" id="UP001200034">
    <property type="component" value="Unassembled WGS sequence"/>
</dbReference>
<comment type="caution">
    <text evidence="2">The sequence shown here is derived from an EMBL/GenBank/DDBJ whole genome shotgun (WGS) entry which is preliminary data.</text>
</comment>
<evidence type="ECO:0000256" key="1">
    <source>
        <dbReference type="SAM" id="MobiDB-lite"/>
    </source>
</evidence>
<name>A0AAD4KAH3_9MUSC</name>
<keyword evidence="3" id="KW-1185">Reference proteome</keyword>
<feature type="compositionally biased region" description="Basic residues" evidence="1">
    <location>
        <begin position="202"/>
        <end position="224"/>
    </location>
</feature>
<evidence type="ECO:0000313" key="2">
    <source>
        <dbReference type="EMBL" id="KAH8387393.1"/>
    </source>
</evidence>
<feature type="compositionally biased region" description="Acidic residues" evidence="1">
    <location>
        <begin position="86"/>
        <end position="98"/>
    </location>
</feature>
<organism evidence="2 3">
    <name type="scientific">Drosophila rubida</name>
    <dbReference type="NCBI Taxonomy" id="30044"/>
    <lineage>
        <taxon>Eukaryota</taxon>
        <taxon>Metazoa</taxon>
        <taxon>Ecdysozoa</taxon>
        <taxon>Arthropoda</taxon>
        <taxon>Hexapoda</taxon>
        <taxon>Insecta</taxon>
        <taxon>Pterygota</taxon>
        <taxon>Neoptera</taxon>
        <taxon>Endopterygota</taxon>
        <taxon>Diptera</taxon>
        <taxon>Brachycera</taxon>
        <taxon>Muscomorpha</taxon>
        <taxon>Ephydroidea</taxon>
        <taxon>Drosophilidae</taxon>
        <taxon>Drosophila</taxon>
    </lineage>
</organism>
<proteinExistence type="predicted"/>
<reference evidence="2" key="1">
    <citation type="journal article" date="2021" name="Mol. Ecol. Resour.">
        <title>Phylogenomic analyses of the genus Drosophila reveals genomic signals of climate adaptation.</title>
        <authorList>
            <person name="Li F."/>
            <person name="Rane R.V."/>
            <person name="Luria V."/>
            <person name="Xiong Z."/>
            <person name="Chen J."/>
            <person name="Li Z."/>
            <person name="Catullo R.A."/>
            <person name="Griffin P.C."/>
            <person name="Schiffer M."/>
            <person name="Pearce S."/>
            <person name="Lee S.F."/>
            <person name="McElroy K."/>
            <person name="Stocker A."/>
            <person name="Shirriffs J."/>
            <person name="Cockerell F."/>
            <person name="Coppin C."/>
            <person name="Sgro C.M."/>
            <person name="Karger A."/>
            <person name="Cain J.W."/>
            <person name="Weber J.A."/>
            <person name="Santpere G."/>
            <person name="Kirschner M.W."/>
            <person name="Hoffmann A.A."/>
            <person name="Oakeshott J.G."/>
            <person name="Zhang G."/>
        </authorList>
    </citation>
    <scope>NUCLEOTIDE SEQUENCE</scope>
    <source>
        <strain evidence="2">BGI-SZ-2011g</strain>
    </source>
</reference>
<accession>A0AAD4KAH3</accession>
<feature type="compositionally biased region" description="Polar residues" evidence="1">
    <location>
        <begin position="43"/>
        <end position="62"/>
    </location>
</feature>
<dbReference type="AlphaFoldDB" id="A0AAD4KAH3"/>
<sequence length="224" mass="26172">ASLAVGRSEESAEEGAQQRFRVFKKNDQPEGRTFSSLLAMKGCNQSPTETVTTIEASPTVITGSLVTTSTPLSSSSSASAARDLNNDEDDEADDDEENDDEFIGLYHDNEDALVAFDGDSFGASHRGYKRPSRNNAQLSSDNTRQVDYELLRRQEEENKLLRQQIQYLRHQNQQNRRRAQRARRQQRRRNQLQRRQLMRQNRNNRRRLNRRNRINRRRNNRRRP</sequence>
<feature type="region of interest" description="Disordered" evidence="1">
    <location>
        <begin position="170"/>
        <end position="224"/>
    </location>
</feature>
<protein>
    <submittedName>
        <fullName evidence="2">Uncharacterized protein</fullName>
    </submittedName>
</protein>
<dbReference type="EMBL" id="JAJJHW010000095">
    <property type="protein sequence ID" value="KAH8387393.1"/>
    <property type="molecule type" value="Genomic_DNA"/>
</dbReference>
<feature type="compositionally biased region" description="Low complexity" evidence="1">
    <location>
        <begin position="64"/>
        <end position="83"/>
    </location>
</feature>
<evidence type="ECO:0000313" key="3">
    <source>
        <dbReference type="Proteomes" id="UP001200034"/>
    </source>
</evidence>
<feature type="non-terminal residue" evidence="2">
    <location>
        <position position="1"/>
    </location>
</feature>
<feature type="compositionally biased region" description="Basic residues" evidence="1">
    <location>
        <begin position="175"/>
        <end position="192"/>
    </location>
</feature>
<feature type="region of interest" description="Disordered" evidence="1">
    <location>
        <begin position="40"/>
        <end position="98"/>
    </location>
</feature>
<gene>
    <name evidence="2" type="ORF">KR093_006877</name>
</gene>
<feature type="region of interest" description="Disordered" evidence="1">
    <location>
        <begin position="1"/>
        <end position="27"/>
    </location>
</feature>